<dbReference type="GO" id="GO:0005815">
    <property type="term" value="C:microtubule organizing center"/>
    <property type="evidence" value="ECO:0007669"/>
    <property type="project" value="TreeGrafter"/>
</dbReference>
<dbReference type="GO" id="GO:0090307">
    <property type="term" value="P:mitotic spindle assembly"/>
    <property type="evidence" value="ECO:0007669"/>
    <property type="project" value="TreeGrafter"/>
</dbReference>
<dbReference type="GO" id="GO:0005876">
    <property type="term" value="C:spindle microtubule"/>
    <property type="evidence" value="ECO:0007669"/>
    <property type="project" value="TreeGrafter"/>
</dbReference>
<sequence length="1449" mass="164383">MEEAKIHSLEKIVNEGVSGIEKLQILMAFKTHVKKELVDENAIEDYFDVLVKFLSGGEEDYKLRQLGHSSLCYLIKRVAMQQPGKFQAKRINELVRAVLLQGLSQERKVWMSAMKSLEAIYLCKPLVFETELCQICLEMRCNERTKCLLFMDELIQQQQANNRDPMELVNRFLDLWIRIMNEEEEDGGAEAGGAGNTRDVELIHELLKKYHDEVSLEQIATRVTNPRSLGLFQPAGHARPSSAETVSSLVSVPFEADEELTRLMEELPPNIVNLSMADSKDYLSFEHVSRDLEQITVCFQALKETEFNWKQRQEGIITIRRIVNGNVPRQFPDEFIQTCKDLNITDCISKAALSLRTTLSSHSCHLMKELALKLGARLDPLVDSLFIPLRSLLSATKKIASQTAFATAVIILSNAPYHNRLFQQCLSLSRDKNVSPRNFAAVFLRVYIIRFHKRLEHSVLIIEEWLHKGLSDPQTQVRETMRVTFWYWYSANPLSAKKVLDSLPHQMKRAIEHAIPAHLNIDYQMAPAESSNESSRRSSLGARRFPSYAAPTQSSNLQKFAANALAGINARSICDSSKHLTSYSSLSLAKKSFSTTRHDSVSPRIVSNSSNNNMMMMADEHIDLTDELTTNHSNTLVKKYLNDDPVALKKNEQESIGELESMYSHISSDLLQERQQGLQFLQNLLLMKTPLDSNRLQPFLIQLSIQSPKSFKKLTIIPSFHSLIPLINLVELCAINEVATSTILDEFPAAELIRTVITSFQTFFPDNNDQLFLFYVKYRSVIFNYCFEILIDIIDNGFRFSDDDSLFHDTCVHVFQACGNDFNMDKYYSLISILYNFSKSQFIELLREAPVSSKFKIANELQRRDPTFNLHAIISRESTAEASNGGINTDNEGSMDSEYGIQNTQNLLEMTMVNHIERDSGENVIEAGKASVVQNGHRNHLASHPLPPPAILEENNRYDDETGRLIGDTNIALAKNGGGNKLQSTLGAGEKLFEDLEDEHGFTSVGGLKGLTEMTKVVSVYQTFDKEGDLEMAEEEKFKDPVDQENHVTGLDDIFKDDKHEPTVKFNDIPRIIDINRNWDRQDVDSLVDTSGNITNNGLDENHTNGSHGGVAEMVEKEMDKSPKLPLNEEDSKLLSDGITEMEIRKQNDDPFVKLPKTNEDLTVKGDHSFISSKAYIDILSIFPPGSLSAFELELLNGMDFSDMDVEHIEEAINTIQNSKPKIADISCLVGALFHYNSSAFITWLTKYQGLRRIWEMITAFMNTGESTSQLYKCIILCAALIVADTQLHADVLSNLDIDNVWSILTLEMSKLSSYDNTFYVSCCEFRDLIIEHYSKGYLQNLLENCIKDLSSCNERIKTTFILQSIDNAISHMDTILSLDVLRSLSGFLQKFVSSSFTEWRYHSVKLLSQIYLILLSRHTPRGFIKSMLNILQPHEYELVKSFHTIDHD</sequence>
<dbReference type="RefSeq" id="XP_003648084.1">
    <property type="nucleotide sequence ID" value="XM_003648036.1"/>
</dbReference>
<evidence type="ECO:0000256" key="6">
    <source>
        <dbReference type="ARBA" id="ARBA00022776"/>
    </source>
</evidence>
<dbReference type="GO" id="GO:1990023">
    <property type="term" value="C:mitotic spindle midzone"/>
    <property type="evidence" value="ECO:0007669"/>
    <property type="project" value="TreeGrafter"/>
</dbReference>
<evidence type="ECO:0000313" key="9">
    <source>
        <dbReference type="Proteomes" id="UP000006790"/>
    </source>
</evidence>
<accession>G8JWQ2</accession>
<evidence type="ECO:0000256" key="3">
    <source>
        <dbReference type="ARBA" id="ARBA00016012"/>
    </source>
</evidence>
<evidence type="ECO:0000256" key="5">
    <source>
        <dbReference type="ARBA" id="ARBA00022701"/>
    </source>
</evidence>
<keyword evidence="6" id="KW-0131">Cell cycle</keyword>
<dbReference type="InterPro" id="IPR024395">
    <property type="entry name" value="CLASP_N_dom"/>
</dbReference>
<dbReference type="KEGG" id="erc:Ecym_7447"/>
<evidence type="ECO:0000256" key="1">
    <source>
        <dbReference type="ARBA" id="ARBA00004186"/>
    </source>
</evidence>
<keyword evidence="5" id="KW-0493">Microtubule</keyword>
<evidence type="ECO:0000256" key="2">
    <source>
        <dbReference type="ARBA" id="ARBA00009549"/>
    </source>
</evidence>
<keyword evidence="6" id="KW-0498">Mitosis</keyword>
<dbReference type="GO" id="GO:0051301">
    <property type="term" value="P:cell division"/>
    <property type="evidence" value="ECO:0007669"/>
    <property type="project" value="UniProtKB-KW"/>
</dbReference>
<organism evidence="8 9">
    <name type="scientific">Eremothecium cymbalariae (strain CBS 270.75 / DBVPG 7215 / KCTC 17166 / NRRL Y-17582)</name>
    <name type="common">Yeast</name>
    <dbReference type="NCBI Taxonomy" id="931890"/>
    <lineage>
        <taxon>Eukaryota</taxon>
        <taxon>Fungi</taxon>
        <taxon>Dikarya</taxon>
        <taxon>Ascomycota</taxon>
        <taxon>Saccharomycotina</taxon>
        <taxon>Saccharomycetes</taxon>
        <taxon>Saccharomycetales</taxon>
        <taxon>Saccharomycetaceae</taxon>
        <taxon>Eremothecium</taxon>
    </lineage>
</organism>
<dbReference type="FunCoup" id="G8JWQ2">
    <property type="interactions" value="163"/>
</dbReference>
<dbReference type="Pfam" id="PF12348">
    <property type="entry name" value="CLASP_N"/>
    <property type="match status" value="1"/>
</dbReference>
<evidence type="ECO:0000259" key="7">
    <source>
        <dbReference type="Pfam" id="PF12348"/>
    </source>
</evidence>
<comment type="subcellular location">
    <subcellularLocation>
        <location evidence="1">Cytoplasm</location>
        <location evidence="1">Cytoskeleton</location>
        <location evidence="1">Spindle</location>
    </subcellularLocation>
</comment>
<dbReference type="EMBL" id="CP002503">
    <property type="protein sequence ID" value="AET41267.1"/>
    <property type="molecule type" value="Genomic_DNA"/>
</dbReference>
<dbReference type="Proteomes" id="UP000006790">
    <property type="component" value="Chromosome 7"/>
</dbReference>
<dbReference type="GO" id="GO:0060172">
    <property type="term" value="P:astral microtubule depolymerization"/>
    <property type="evidence" value="ECO:0007669"/>
    <property type="project" value="TreeGrafter"/>
</dbReference>
<dbReference type="Gene3D" id="1.25.10.10">
    <property type="entry name" value="Leucine-rich Repeat Variant"/>
    <property type="match status" value="1"/>
</dbReference>
<dbReference type="OMA" id="TFWYYYK"/>
<dbReference type="GO" id="GO:0008017">
    <property type="term" value="F:microtubule binding"/>
    <property type="evidence" value="ECO:0007669"/>
    <property type="project" value="TreeGrafter"/>
</dbReference>
<evidence type="ECO:0000256" key="4">
    <source>
        <dbReference type="ARBA" id="ARBA00022618"/>
    </source>
</evidence>
<reference evidence="9" key="1">
    <citation type="journal article" date="2012" name="G3 (Bethesda)">
        <title>Pichia sorbitophila, an interspecies yeast hybrid reveals early steps of genome resolution following polyploidization.</title>
        <authorList>
            <person name="Leh Louis V."/>
            <person name="Despons L."/>
            <person name="Friedrich A."/>
            <person name="Martin T."/>
            <person name="Durrens P."/>
            <person name="Casaregola S."/>
            <person name="Neuveglise C."/>
            <person name="Fairhead C."/>
            <person name="Marck C."/>
            <person name="Cruz J.A."/>
            <person name="Straub M.L."/>
            <person name="Kugler V."/>
            <person name="Sacerdot C."/>
            <person name="Uzunov Z."/>
            <person name="Thierry A."/>
            <person name="Weiss S."/>
            <person name="Bleykasten C."/>
            <person name="De Montigny J."/>
            <person name="Jacques N."/>
            <person name="Jung P."/>
            <person name="Lemaire M."/>
            <person name="Mallet S."/>
            <person name="Morel G."/>
            <person name="Richard G.F."/>
            <person name="Sarkar A."/>
            <person name="Savel G."/>
            <person name="Schacherer J."/>
            <person name="Seret M.L."/>
            <person name="Talla E."/>
            <person name="Samson G."/>
            <person name="Jubin C."/>
            <person name="Poulain J."/>
            <person name="Vacherie B."/>
            <person name="Barbe V."/>
            <person name="Pelletier E."/>
            <person name="Sherman D.J."/>
            <person name="Westhof E."/>
            <person name="Weissenbach J."/>
            <person name="Baret P.V."/>
            <person name="Wincker P."/>
            <person name="Gaillardin C."/>
            <person name="Dujon B."/>
            <person name="Souciet J.L."/>
        </authorList>
    </citation>
    <scope>NUCLEOTIDE SEQUENCE [LARGE SCALE GENOMIC DNA]</scope>
    <source>
        <strain evidence="9">CBS 270.75 / DBVPG 7215 / KCTC 17166 / NRRL Y-17582</strain>
    </source>
</reference>
<comment type="similarity">
    <text evidence="2">Belongs to the CLASP family.</text>
</comment>
<dbReference type="SUPFAM" id="SSF48371">
    <property type="entry name" value="ARM repeat"/>
    <property type="match status" value="1"/>
</dbReference>
<dbReference type="PANTHER" id="PTHR21567:SF9">
    <property type="entry name" value="CLIP-ASSOCIATING PROTEIN"/>
    <property type="match status" value="1"/>
</dbReference>
<dbReference type="GO" id="GO:0005881">
    <property type="term" value="C:cytoplasmic microtubule"/>
    <property type="evidence" value="ECO:0007669"/>
    <property type="project" value="TreeGrafter"/>
</dbReference>
<dbReference type="InterPro" id="IPR011989">
    <property type="entry name" value="ARM-like"/>
</dbReference>
<gene>
    <name evidence="8" type="ordered locus">Ecym_7447</name>
</gene>
<dbReference type="GeneID" id="11472660"/>
<dbReference type="InterPro" id="IPR016024">
    <property type="entry name" value="ARM-type_fold"/>
</dbReference>
<keyword evidence="4" id="KW-0132">Cell division</keyword>
<name>G8JWQ2_ERECY</name>
<keyword evidence="9" id="KW-1185">Reference proteome</keyword>
<dbReference type="PANTHER" id="PTHR21567">
    <property type="entry name" value="CLASP"/>
    <property type="match status" value="1"/>
</dbReference>
<protein>
    <recommendedName>
        <fullName evidence="3">Protein STU1</fullName>
    </recommendedName>
</protein>
<dbReference type="STRING" id="931890.G8JWQ2"/>
<dbReference type="OrthoDB" id="46159at2759"/>
<feature type="domain" description="CLASP N-terminal" evidence="7">
    <location>
        <begin position="291"/>
        <end position="512"/>
    </location>
</feature>
<proteinExistence type="inferred from homology"/>
<evidence type="ECO:0000313" key="8">
    <source>
        <dbReference type="EMBL" id="AET41267.1"/>
    </source>
</evidence>
<dbReference type="eggNOG" id="ENOG502QT5T">
    <property type="taxonomic scope" value="Eukaryota"/>
</dbReference>
<dbReference type="InParanoid" id="G8JWQ2"/>
<dbReference type="HOGENOM" id="CLU_256206_0_0_1"/>